<dbReference type="AlphaFoldDB" id="A0A815X210"/>
<dbReference type="SUPFAM" id="SSF52113">
    <property type="entry name" value="BRCT domain"/>
    <property type="match status" value="1"/>
</dbReference>
<reference evidence="2" key="1">
    <citation type="submission" date="2021-02" db="EMBL/GenBank/DDBJ databases">
        <authorList>
            <person name="Nowell W R."/>
        </authorList>
    </citation>
    <scope>NUCLEOTIDE SEQUENCE</scope>
</reference>
<evidence type="ECO:0000259" key="1">
    <source>
        <dbReference type="PROSITE" id="PS50172"/>
    </source>
</evidence>
<gene>
    <name evidence="2" type="ORF">JYZ213_LOCUS46304</name>
</gene>
<evidence type="ECO:0000313" key="2">
    <source>
        <dbReference type="EMBL" id="CAF1551011.1"/>
    </source>
</evidence>
<dbReference type="EMBL" id="CAJNOG010005416">
    <property type="protein sequence ID" value="CAF1551011.1"/>
    <property type="molecule type" value="Genomic_DNA"/>
</dbReference>
<dbReference type="Proteomes" id="UP000663845">
    <property type="component" value="Unassembled WGS sequence"/>
</dbReference>
<comment type="caution">
    <text evidence="2">The sequence shown here is derived from an EMBL/GenBank/DDBJ whole genome shotgun (WGS) entry which is preliminary data.</text>
</comment>
<dbReference type="InterPro" id="IPR036420">
    <property type="entry name" value="BRCT_dom_sf"/>
</dbReference>
<protein>
    <recommendedName>
        <fullName evidence="1">BRCT domain-containing protein</fullName>
    </recommendedName>
</protein>
<dbReference type="InterPro" id="IPR001357">
    <property type="entry name" value="BRCT_dom"/>
</dbReference>
<name>A0A815X210_9BILA</name>
<proteinExistence type="predicted"/>
<dbReference type="PROSITE" id="PS50172">
    <property type="entry name" value="BRCT"/>
    <property type="match status" value="1"/>
</dbReference>
<sequence length="92" mass="10407">QGITFLLECPEQHACPAILADNRALRELIYLCSGTIADELNSNQSSTIIVLCNEIKQKDQLYTAYVKPEWLLASIAQYNLQPFQQFSVNFTP</sequence>
<feature type="domain" description="BRCT" evidence="1">
    <location>
        <begin position="1"/>
        <end position="88"/>
    </location>
</feature>
<evidence type="ECO:0000313" key="3">
    <source>
        <dbReference type="Proteomes" id="UP000663845"/>
    </source>
</evidence>
<dbReference type="Gene3D" id="3.40.50.10190">
    <property type="entry name" value="BRCT domain"/>
    <property type="match status" value="1"/>
</dbReference>
<organism evidence="2 3">
    <name type="scientific">Adineta steineri</name>
    <dbReference type="NCBI Taxonomy" id="433720"/>
    <lineage>
        <taxon>Eukaryota</taxon>
        <taxon>Metazoa</taxon>
        <taxon>Spiralia</taxon>
        <taxon>Gnathifera</taxon>
        <taxon>Rotifera</taxon>
        <taxon>Eurotatoria</taxon>
        <taxon>Bdelloidea</taxon>
        <taxon>Adinetida</taxon>
        <taxon>Adinetidae</taxon>
        <taxon>Adineta</taxon>
    </lineage>
</organism>
<accession>A0A815X210</accession>
<dbReference type="Pfam" id="PF16589">
    <property type="entry name" value="BRCT_2"/>
    <property type="match status" value="1"/>
</dbReference>
<feature type="non-terminal residue" evidence="2">
    <location>
        <position position="1"/>
    </location>
</feature>